<dbReference type="EMBL" id="CP007806">
    <property type="protein sequence ID" value="AIG25570.1"/>
    <property type="molecule type" value="Genomic_DNA"/>
</dbReference>
<accession>A0A075R7L0</accession>
<sequence>MQTALVLGGTRFFGKRLVQELLDKGIKVTLANRGITEDPFGKQVERIIVDRYDEESMLSAFEDYEFDMIFDNICYSSEDARIAIKVFTDKVSRYIFTSTLSVYDEADRFVTEEDFDPYHYPVEYVTRQETSYKEGKRLAEAVFFQEAPFPVAAIRFPIVLGDDDYTRRLHFHVEHVMKQWTIGIPNLDATIGFIPANQAARFLLWAAEEELEGTFNACSHGGITLKGLISLIEDSTGKQAIIMSETADEHMSPFGITQSVWCMSNEKAKETGFLFVPLQEWLPSLIQRITKTFEKEESYLSNHE</sequence>
<dbReference type="InterPro" id="IPR051783">
    <property type="entry name" value="NAD(P)-dependent_oxidoreduct"/>
</dbReference>
<gene>
    <name evidence="2" type="ORF">BRLA_c012300</name>
</gene>
<evidence type="ECO:0000259" key="1">
    <source>
        <dbReference type="Pfam" id="PF01370"/>
    </source>
</evidence>
<dbReference type="KEGG" id="blr:BRLA_c012300"/>
<evidence type="ECO:0000313" key="3">
    <source>
        <dbReference type="Proteomes" id="UP000005850"/>
    </source>
</evidence>
<dbReference type="Pfam" id="PF01370">
    <property type="entry name" value="Epimerase"/>
    <property type="match status" value="1"/>
</dbReference>
<evidence type="ECO:0000313" key="2">
    <source>
        <dbReference type="EMBL" id="AIG25570.1"/>
    </source>
</evidence>
<dbReference type="Proteomes" id="UP000005850">
    <property type="component" value="Chromosome"/>
</dbReference>
<dbReference type="GO" id="GO:0004029">
    <property type="term" value="F:aldehyde dehydrogenase (NAD+) activity"/>
    <property type="evidence" value="ECO:0007669"/>
    <property type="project" value="TreeGrafter"/>
</dbReference>
<organism evidence="2 3">
    <name type="scientific">Brevibacillus laterosporus LMG 15441</name>
    <dbReference type="NCBI Taxonomy" id="1042163"/>
    <lineage>
        <taxon>Bacteria</taxon>
        <taxon>Bacillati</taxon>
        <taxon>Bacillota</taxon>
        <taxon>Bacilli</taxon>
        <taxon>Bacillales</taxon>
        <taxon>Paenibacillaceae</taxon>
        <taxon>Brevibacillus</taxon>
    </lineage>
</organism>
<dbReference type="STRING" id="1042163.BRLA_c012300"/>
<dbReference type="InterPro" id="IPR036291">
    <property type="entry name" value="NAD(P)-bd_dom_sf"/>
</dbReference>
<dbReference type="RefSeq" id="WP_003338852.1">
    <property type="nucleotide sequence ID" value="NZ_CP007806.1"/>
</dbReference>
<dbReference type="eggNOG" id="COG0451">
    <property type="taxonomic scope" value="Bacteria"/>
</dbReference>
<dbReference type="PANTHER" id="PTHR48079">
    <property type="entry name" value="PROTEIN YEEZ"/>
    <property type="match status" value="1"/>
</dbReference>
<dbReference type="AlphaFoldDB" id="A0A075R7L0"/>
<proteinExistence type="predicted"/>
<feature type="domain" description="NAD-dependent epimerase/dehydratase" evidence="1">
    <location>
        <begin position="4"/>
        <end position="108"/>
    </location>
</feature>
<reference evidence="2 3" key="1">
    <citation type="journal article" date="2011" name="J. Bacteriol.">
        <title>Genome sequence of Brevibacillus laterosporus LMG 15441, a pathogen of invertebrates.</title>
        <authorList>
            <person name="Djukic M."/>
            <person name="Poehlein A."/>
            <person name="Thurmer A."/>
            <person name="Daniel R."/>
        </authorList>
    </citation>
    <scope>NUCLEOTIDE SEQUENCE [LARGE SCALE GENOMIC DNA]</scope>
    <source>
        <strain evidence="2 3">LMG 15441</strain>
    </source>
</reference>
<keyword evidence="3" id="KW-1185">Reference proteome</keyword>
<dbReference type="HOGENOM" id="CLU_061176_1_0_9"/>
<dbReference type="PANTHER" id="PTHR48079:SF6">
    <property type="entry name" value="NAD(P)-BINDING DOMAIN-CONTAINING PROTEIN-RELATED"/>
    <property type="match status" value="1"/>
</dbReference>
<dbReference type="GO" id="GO:0005737">
    <property type="term" value="C:cytoplasm"/>
    <property type="evidence" value="ECO:0007669"/>
    <property type="project" value="TreeGrafter"/>
</dbReference>
<protein>
    <submittedName>
        <fullName evidence="2">NADH(P)-binding protein</fullName>
    </submittedName>
</protein>
<dbReference type="SUPFAM" id="SSF51735">
    <property type="entry name" value="NAD(P)-binding Rossmann-fold domains"/>
    <property type="match status" value="1"/>
</dbReference>
<name>A0A075R7L0_BRELA</name>
<dbReference type="InterPro" id="IPR001509">
    <property type="entry name" value="Epimerase_deHydtase"/>
</dbReference>
<dbReference type="Gene3D" id="3.40.50.720">
    <property type="entry name" value="NAD(P)-binding Rossmann-like Domain"/>
    <property type="match status" value="1"/>
</dbReference>